<keyword evidence="1" id="KW-0732">Signal</keyword>
<dbReference type="EMBL" id="QKKF02029694">
    <property type="protein sequence ID" value="RZF35100.1"/>
    <property type="molecule type" value="Genomic_DNA"/>
</dbReference>
<gene>
    <name evidence="2" type="ORF">LSTR_LSTR009692</name>
</gene>
<accession>A0A482WQ06</accession>
<sequence length="109" mass="12307">IGKNLYPAITMVLILHQTVSLPSHLSTANITRYKRSLPTYEIGGPVCLSDDECESHQWCLERWCTNACAKVDCDTWNSDGYCAVEENRPVCKFRSTDSTSLLIPRRRGV</sequence>
<dbReference type="OrthoDB" id="4405280at2759"/>
<evidence type="ECO:0000256" key="1">
    <source>
        <dbReference type="SAM" id="SignalP"/>
    </source>
</evidence>
<dbReference type="Proteomes" id="UP000291343">
    <property type="component" value="Unassembled WGS sequence"/>
</dbReference>
<evidence type="ECO:0000313" key="3">
    <source>
        <dbReference type="Proteomes" id="UP000291343"/>
    </source>
</evidence>
<dbReference type="AlphaFoldDB" id="A0A482WQ06"/>
<organism evidence="2 3">
    <name type="scientific">Laodelphax striatellus</name>
    <name type="common">Small brown planthopper</name>
    <name type="synonym">Delphax striatella</name>
    <dbReference type="NCBI Taxonomy" id="195883"/>
    <lineage>
        <taxon>Eukaryota</taxon>
        <taxon>Metazoa</taxon>
        <taxon>Ecdysozoa</taxon>
        <taxon>Arthropoda</taxon>
        <taxon>Hexapoda</taxon>
        <taxon>Insecta</taxon>
        <taxon>Pterygota</taxon>
        <taxon>Neoptera</taxon>
        <taxon>Paraneoptera</taxon>
        <taxon>Hemiptera</taxon>
        <taxon>Auchenorrhyncha</taxon>
        <taxon>Fulgoroidea</taxon>
        <taxon>Delphacidae</taxon>
        <taxon>Criomorphinae</taxon>
        <taxon>Laodelphax</taxon>
    </lineage>
</organism>
<feature type="signal peptide" evidence="1">
    <location>
        <begin position="1"/>
        <end position="20"/>
    </location>
</feature>
<keyword evidence="3" id="KW-1185">Reference proteome</keyword>
<feature type="non-terminal residue" evidence="2">
    <location>
        <position position="1"/>
    </location>
</feature>
<comment type="caution">
    <text evidence="2">The sequence shown here is derived from an EMBL/GenBank/DDBJ whole genome shotgun (WGS) entry which is preliminary data.</text>
</comment>
<reference evidence="2 3" key="1">
    <citation type="journal article" date="2017" name="Gigascience">
        <title>Genome sequence of the small brown planthopper, Laodelphax striatellus.</title>
        <authorList>
            <person name="Zhu J."/>
            <person name="Jiang F."/>
            <person name="Wang X."/>
            <person name="Yang P."/>
            <person name="Bao Y."/>
            <person name="Zhao W."/>
            <person name="Wang W."/>
            <person name="Lu H."/>
            <person name="Wang Q."/>
            <person name="Cui N."/>
            <person name="Li J."/>
            <person name="Chen X."/>
            <person name="Luo L."/>
            <person name="Yu J."/>
            <person name="Kang L."/>
            <person name="Cui F."/>
        </authorList>
    </citation>
    <scope>NUCLEOTIDE SEQUENCE [LARGE SCALE GENOMIC DNA]</scope>
    <source>
        <strain evidence="2">Lst14</strain>
    </source>
</reference>
<name>A0A482WQ06_LAOST</name>
<feature type="chain" id="PRO_5019734584" evidence="1">
    <location>
        <begin position="21"/>
        <end position="109"/>
    </location>
</feature>
<dbReference type="InParanoid" id="A0A482WQ06"/>
<protein>
    <submittedName>
        <fullName evidence="2">Uncharacterized protein</fullName>
    </submittedName>
</protein>
<evidence type="ECO:0000313" key="2">
    <source>
        <dbReference type="EMBL" id="RZF35100.1"/>
    </source>
</evidence>
<proteinExistence type="predicted"/>